<dbReference type="PANTHER" id="PTHR45008:SF1">
    <property type="entry name" value="PTS SYSTEM GLUCOSE-SPECIFIC EIIA COMPONENT"/>
    <property type="match status" value="1"/>
</dbReference>
<dbReference type="InterPro" id="IPR050890">
    <property type="entry name" value="PTS_EIIA_component"/>
</dbReference>
<protein>
    <recommendedName>
        <fullName evidence="7">PTS system glucose-specific EIIA component</fullName>
    </recommendedName>
    <alternativeName>
        <fullName evidence="10">EIIA-Glc</fullName>
    </alternativeName>
    <alternativeName>
        <fullName evidence="9">EIII-Glc</fullName>
    </alternativeName>
    <alternativeName>
        <fullName evidence="8">Glucose-specific phosphotransferase enzyme IIA component</fullName>
    </alternativeName>
</protein>
<dbReference type="InterPro" id="IPR011055">
    <property type="entry name" value="Dup_hybrid_motif"/>
</dbReference>
<gene>
    <name evidence="12" type="primary">crr</name>
    <name evidence="12" type="ORF">GLIP_1492</name>
</gene>
<dbReference type="OrthoDB" id="6331866at2"/>
<evidence type="ECO:0000256" key="2">
    <source>
        <dbReference type="ARBA" id="ARBA00022448"/>
    </source>
</evidence>
<comment type="caution">
    <text evidence="12">The sequence shown here is derived from an EMBL/GenBank/DDBJ whole genome shotgun (WGS) entry which is preliminary data.</text>
</comment>
<dbReference type="AlphaFoldDB" id="K6Y7C8"/>
<evidence type="ECO:0000256" key="3">
    <source>
        <dbReference type="ARBA" id="ARBA00022597"/>
    </source>
</evidence>
<evidence type="ECO:0000313" key="12">
    <source>
        <dbReference type="EMBL" id="GAC14127.1"/>
    </source>
</evidence>
<evidence type="ECO:0000256" key="6">
    <source>
        <dbReference type="ARBA" id="ARBA00022777"/>
    </source>
</evidence>
<name>K6Y7C8_9ALTE</name>
<evidence type="ECO:0000256" key="9">
    <source>
        <dbReference type="ARBA" id="ARBA00042526"/>
    </source>
</evidence>
<dbReference type="eggNOG" id="COG2190">
    <property type="taxonomic scope" value="Bacteria"/>
</dbReference>
<dbReference type="PROSITE" id="PS51093">
    <property type="entry name" value="PTS_EIIA_TYPE_1"/>
    <property type="match status" value="1"/>
</dbReference>
<keyword evidence="13" id="KW-1185">Reference proteome</keyword>
<evidence type="ECO:0000256" key="1">
    <source>
        <dbReference type="ARBA" id="ARBA00004496"/>
    </source>
</evidence>
<dbReference type="Pfam" id="PF00358">
    <property type="entry name" value="PTS_EIIA_1"/>
    <property type="match status" value="1"/>
</dbReference>
<evidence type="ECO:0000256" key="7">
    <source>
        <dbReference type="ARBA" id="ARBA00039163"/>
    </source>
</evidence>
<feature type="domain" description="PTS EIIA type-1" evidence="11">
    <location>
        <begin position="38"/>
        <end position="142"/>
    </location>
</feature>
<organism evidence="12 13">
    <name type="scientific">Aliiglaciecola lipolytica E3</name>
    <dbReference type="NCBI Taxonomy" id="1127673"/>
    <lineage>
        <taxon>Bacteria</taxon>
        <taxon>Pseudomonadati</taxon>
        <taxon>Pseudomonadota</taxon>
        <taxon>Gammaproteobacteria</taxon>
        <taxon>Alteromonadales</taxon>
        <taxon>Alteromonadaceae</taxon>
        <taxon>Aliiglaciecola</taxon>
    </lineage>
</organism>
<evidence type="ECO:0000259" key="11">
    <source>
        <dbReference type="PROSITE" id="PS51093"/>
    </source>
</evidence>
<dbReference type="GO" id="GO:0016301">
    <property type="term" value="F:kinase activity"/>
    <property type="evidence" value="ECO:0007669"/>
    <property type="project" value="UniProtKB-KW"/>
</dbReference>
<dbReference type="GO" id="GO:0005737">
    <property type="term" value="C:cytoplasm"/>
    <property type="evidence" value="ECO:0007669"/>
    <property type="project" value="UniProtKB-SubCell"/>
</dbReference>
<comment type="subcellular location">
    <subcellularLocation>
        <location evidence="1">Cytoplasm</location>
    </subcellularLocation>
</comment>
<evidence type="ECO:0000313" key="13">
    <source>
        <dbReference type="Proteomes" id="UP000006334"/>
    </source>
</evidence>
<dbReference type="GO" id="GO:0009401">
    <property type="term" value="P:phosphoenolpyruvate-dependent sugar phosphotransferase system"/>
    <property type="evidence" value="ECO:0007669"/>
    <property type="project" value="UniProtKB-KW"/>
</dbReference>
<dbReference type="EMBL" id="BAEN01000035">
    <property type="protein sequence ID" value="GAC14127.1"/>
    <property type="molecule type" value="Genomic_DNA"/>
</dbReference>
<keyword evidence="3" id="KW-0762">Sugar transport</keyword>
<accession>K6Y7C8</accession>
<evidence type="ECO:0000256" key="4">
    <source>
        <dbReference type="ARBA" id="ARBA00022679"/>
    </source>
</evidence>
<dbReference type="SUPFAM" id="SSF51261">
    <property type="entry name" value="Duplicated hybrid motif"/>
    <property type="match status" value="1"/>
</dbReference>
<dbReference type="STRING" id="1127673.GLIP_1492"/>
<dbReference type="Proteomes" id="UP000006334">
    <property type="component" value="Unassembled WGS sequence"/>
</dbReference>
<proteinExistence type="predicted"/>
<dbReference type="RefSeq" id="WP_008843943.1">
    <property type="nucleotide sequence ID" value="NZ_BAEN01000035.1"/>
</dbReference>
<dbReference type="PANTHER" id="PTHR45008">
    <property type="entry name" value="PTS SYSTEM GLUCOSE-SPECIFIC EIIA COMPONENT"/>
    <property type="match status" value="1"/>
</dbReference>
<dbReference type="InterPro" id="IPR001127">
    <property type="entry name" value="PTS_EIIA_1_perm"/>
</dbReference>
<keyword evidence="5" id="KW-0598">Phosphotransferase system</keyword>
<evidence type="ECO:0000256" key="5">
    <source>
        <dbReference type="ARBA" id="ARBA00022683"/>
    </source>
</evidence>
<sequence>MQLFSGLVDDQKPPEYKRKIDVLSPVSGAVDILDSAGNKLFQQRLFGEGAKITPVGYQIVAPFDAIVLELNETAHRIRLKDKHGLKIQIHCGWDGHKLNGEGFKRKVKVGQKIKQGQVILDFDLRKLKLALDDTTFYVTLLNSDKVKGLIVNRRKVTACEDIIFSVLF</sequence>
<keyword evidence="4 12" id="KW-0808">Transferase</keyword>
<reference evidence="12 13" key="1">
    <citation type="journal article" date="2017" name="Antonie Van Leeuwenhoek">
        <title>Rhizobium rhizosphaerae sp. nov., a novel species isolated from rice rhizosphere.</title>
        <authorList>
            <person name="Zhao J.J."/>
            <person name="Zhang J."/>
            <person name="Zhang R.J."/>
            <person name="Zhang C.W."/>
            <person name="Yin H.Q."/>
            <person name="Zhang X.X."/>
        </authorList>
    </citation>
    <scope>NUCLEOTIDE SEQUENCE [LARGE SCALE GENOMIC DNA]</scope>
    <source>
        <strain evidence="12 13">E3</strain>
    </source>
</reference>
<evidence type="ECO:0000256" key="8">
    <source>
        <dbReference type="ARBA" id="ARBA00042296"/>
    </source>
</evidence>
<keyword evidence="6" id="KW-0418">Kinase</keyword>
<evidence type="ECO:0000256" key="10">
    <source>
        <dbReference type="ARBA" id="ARBA00042873"/>
    </source>
</evidence>
<dbReference type="Gene3D" id="2.70.70.10">
    <property type="entry name" value="Glucose Permease (Domain IIA)"/>
    <property type="match status" value="1"/>
</dbReference>
<keyword evidence="2" id="KW-0813">Transport</keyword>